<organism evidence="1 2">
    <name type="scientific">Halocaridina rubra</name>
    <name type="common">Hawaiian red shrimp</name>
    <dbReference type="NCBI Taxonomy" id="373956"/>
    <lineage>
        <taxon>Eukaryota</taxon>
        <taxon>Metazoa</taxon>
        <taxon>Ecdysozoa</taxon>
        <taxon>Arthropoda</taxon>
        <taxon>Crustacea</taxon>
        <taxon>Multicrustacea</taxon>
        <taxon>Malacostraca</taxon>
        <taxon>Eumalacostraca</taxon>
        <taxon>Eucarida</taxon>
        <taxon>Decapoda</taxon>
        <taxon>Pleocyemata</taxon>
        <taxon>Caridea</taxon>
        <taxon>Atyoidea</taxon>
        <taxon>Atyidae</taxon>
        <taxon>Halocaridina</taxon>
    </lineage>
</organism>
<accession>A0AAN8X5Y4</accession>
<comment type="caution">
    <text evidence="1">The sequence shown here is derived from an EMBL/GenBank/DDBJ whole genome shotgun (WGS) entry which is preliminary data.</text>
</comment>
<dbReference type="AlphaFoldDB" id="A0AAN8X5Y4"/>
<evidence type="ECO:0000313" key="2">
    <source>
        <dbReference type="Proteomes" id="UP001381693"/>
    </source>
</evidence>
<name>A0AAN8X5Y4_HALRR</name>
<dbReference type="Proteomes" id="UP001381693">
    <property type="component" value="Unassembled WGS sequence"/>
</dbReference>
<gene>
    <name evidence="1" type="ORF">SK128_006981</name>
</gene>
<evidence type="ECO:0000313" key="1">
    <source>
        <dbReference type="EMBL" id="KAK7073544.1"/>
    </source>
</evidence>
<proteinExistence type="predicted"/>
<reference evidence="1 2" key="1">
    <citation type="submission" date="2023-11" db="EMBL/GenBank/DDBJ databases">
        <title>Halocaridina rubra genome assembly.</title>
        <authorList>
            <person name="Smith C."/>
        </authorList>
    </citation>
    <scope>NUCLEOTIDE SEQUENCE [LARGE SCALE GENOMIC DNA]</scope>
    <source>
        <strain evidence="1">EP-1</strain>
        <tissue evidence="1">Whole</tissue>
    </source>
</reference>
<keyword evidence="2" id="KW-1185">Reference proteome</keyword>
<sequence length="174" mass="19981">MSLQSLDNSIRSSLSNSLEATKKATLATEKKFKNYCSFTQERVQEHMSNFRDFRNSDSDGCLGSLFASRRKDNNRRSWEDDEDYYSAREDSRLLPGALSKKYRQGEKGTNEDEELLELKLKRSVKMISEKVTKNLREAGSWLIKGLQGYADAVHPQGAVFSHTNTLYMYPYNIA</sequence>
<protein>
    <submittedName>
        <fullName evidence="1">Uncharacterized protein</fullName>
    </submittedName>
</protein>
<dbReference type="EMBL" id="JAXCGZ010012510">
    <property type="protein sequence ID" value="KAK7073544.1"/>
    <property type="molecule type" value="Genomic_DNA"/>
</dbReference>